<accession>A0AAV4PME5</accession>
<protein>
    <submittedName>
        <fullName evidence="1">Uncharacterized protein</fullName>
    </submittedName>
</protein>
<dbReference type="AlphaFoldDB" id="A0AAV4PME5"/>
<keyword evidence="2" id="KW-1185">Reference proteome</keyword>
<organism evidence="1 2">
    <name type="scientific">Caerostris darwini</name>
    <dbReference type="NCBI Taxonomy" id="1538125"/>
    <lineage>
        <taxon>Eukaryota</taxon>
        <taxon>Metazoa</taxon>
        <taxon>Ecdysozoa</taxon>
        <taxon>Arthropoda</taxon>
        <taxon>Chelicerata</taxon>
        <taxon>Arachnida</taxon>
        <taxon>Araneae</taxon>
        <taxon>Araneomorphae</taxon>
        <taxon>Entelegynae</taxon>
        <taxon>Araneoidea</taxon>
        <taxon>Araneidae</taxon>
        <taxon>Caerostris</taxon>
    </lineage>
</organism>
<comment type="caution">
    <text evidence="1">The sequence shown here is derived from an EMBL/GenBank/DDBJ whole genome shotgun (WGS) entry which is preliminary data.</text>
</comment>
<sequence>MTIHRANELQCVAAIPMLHLNCKCHITITVPNAPPSQPSVRVDLLCFPLHAAKSPWCSAHILLTPITWTQSKHTSDREMERKPLLFRINYELIGN</sequence>
<gene>
    <name evidence="1" type="ORF">CDAR_452121</name>
</gene>
<proteinExistence type="predicted"/>
<evidence type="ECO:0000313" key="1">
    <source>
        <dbReference type="EMBL" id="GIX98572.1"/>
    </source>
</evidence>
<dbReference type="EMBL" id="BPLQ01003193">
    <property type="protein sequence ID" value="GIX98572.1"/>
    <property type="molecule type" value="Genomic_DNA"/>
</dbReference>
<dbReference type="Proteomes" id="UP001054837">
    <property type="component" value="Unassembled WGS sequence"/>
</dbReference>
<reference evidence="1 2" key="1">
    <citation type="submission" date="2021-06" db="EMBL/GenBank/DDBJ databases">
        <title>Caerostris darwini draft genome.</title>
        <authorList>
            <person name="Kono N."/>
            <person name="Arakawa K."/>
        </authorList>
    </citation>
    <scope>NUCLEOTIDE SEQUENCE [LARGE SCALE GENOMIC DNA]</scope>
</reference>
<name>A0AAV4PME5_9ARAC</name>
<evidence type="ECO:0000313" key="2">
    <source>
        <dbReference type="Proteomes" id="UP001054837"/>
    </source>
</evidence>